<evidence type="ECO:0000256" key="1">
    <source>
        <dbReference type="SAM" id="Phobius"/>
    </source>
</evidence>
<keyword evidence="1" id="KW-0472">Membrane</keyword>
<name>A0A3M8C8L3_9BACL</name>
<feature type="transmembrane region" description="Helical" evidence="1">
    <location>
        <begin position="46"/>
        <end position="65"/>
    </location>
</feature>
<feature type="transmembrane region" description="Helical" evidence="1">
    <location>
        <begin position="20"/>
        <end position="40"/>
    </location>
</feature>
<keyword evidence="1" id="KW-0812">Transmembrane</keyword>
<feature type="transmembrane region" description="Helical" evidence="1">
    <location>
        <begin position="100"/>
        <end position="116"/>
    </location>
</feature>
<dbReference type="EMBL" id="RHHR01000027">
    <property type="protein sequence ID" value="RNB71949.1"/>
    <property type="molecule type" value="Genomic_DNA"/>
</dbReference>
<dbReference type="RefSeq" id="WP_122909676.1">
    <property type="nucleotide sequence ID" value="NZ_CBCSBE010000006.1"/>
</dbReference>
<dbReference type="SUPFAM" id="SSF109604">
    <property type="entry name" value="HD-domain/PDEase-like"/>
    <property type="match status" value="1"/>
</dbReference>
<dbReference type="CDD" id="cd00077">
    <property type="entry name" value="HDc"/>
    <property type="match status" value="1"/>
</dbReference>
<organism evidence="3 4">
    <name type="scientific">Brevibacillus invocatus</name>
    <dbReference type="NCBI Taxonomy" id="173959"/>
    <lineage>
        <taxon>Bacteria</taxon>
        <taxon>Bacillati</taxon>
        <taxon>Bacillota</taxon>
        <taxon>Bacilli</taxon>
        <taxon>Bacillales</taxon>
        <taxon>Paenibacillaceae</taxon>
        <taxon>Brevibacillus</taxon>
    </lineage>
</organism>
<protein>
    <recommendedName>
        <fullName evidence="2">HD-GYP domain-containing protein</fullName>
    </recommendedName>
</protein>
<proteinExistence type="predicted"/>
<keyword evidence="1" id="KW-1133">Transmembrane helix</keyword>
<dbReference type="InterPro" id="IPR003607">
    <property type="entry name" value="HD/PDEase_dom"/>
</dbReference>
<reference evidence="3 4" key="1">
    <citation type="submission" date="2018-10" db="EMBL/GenBank/DDBJ databases">
        <title>Phylogenomics of Brevibacillus.</title>
        <authorList>
            <person name="Dunlap C."/>
        </authorList>
    </citation>
    <scope>NUCLEOTIDE SEQUENCE [LARGE SCALE GENOMIC DNA]</scope>
    <source>
        <strain evidence="3 4">JCM 12215</strain>
    </source>
</reference>
<accession>A0A3M8C8L3</accession>
<comment type="caution">
    <text evidence="3">The sequence shown here is derived from an EMBL/GenBank/DDBJ whole genome shotgun (WGS) entry which is preliminary data.</text>
</comment>
<dbReference type="Pfam" id="PF13487">
    <property type="entry name" value="HD_5"/>
    <property type="match status" value="1"/>
</dbReference>
<dbReference type="Gene3D" id="1.10.3210.10">
    <property type="entry name" value="Hypothetical protein af1432"/>
    <property type="match status" value="1"/>
</dbReference>
<dbReference type="Proteomes" id="UP000282028">
    <property type="component" value="Unassembled WGS sequence"/>
</dbReference>
<dbReference type="AlphaFoldDB" id="A0A3M8C8L3"/>
<evidence type="ECO:0000313" key="4">
    <source>
        <dbReference type="Proteomes" id="UP000282028"/>
    </source>
</evidence>
<feature type="transmembrane region" description="Helical" evidence="1">
    <location>
        <begin position="77"/>
        <end position="94"/>
    </location>
</feature>
<feature type="transmembrane region" description="Helical" evidence="1">
    <location>
        <begin position="151"/>
        <end position="170"/>
    </location>
</feature>
<dbReference type="PANTHER" id="PTHR43155:SF2">
    <property type="entry name" value="CYCLIC DI-GMP PHOSPHODIESTERASE PA4108"/>
    <property type="match status" value="1"/>
</dbReference>
<sequence>MKSRKRNGNHTGYLADSMFYGISLLVSVDAFLSLLLHTLGVVLSPWMAIFGLAICAAVSWTVYVLHKLYVMPGTNSLHISAFLGTCLLLFFCLYNPHQFTGVWMIFLLFPIFLSFFHDRALLLIWGSAAYLIYVLTLGLEQNMSVTIDALFDLSLAGISAACAWIGYVTIKKVLGDSRKAAEEHNREYAMTLLNTLVPIVERKTQSSSKEIEQMGRLIKRILREFPLEKVNDWEINMLSLLHYVSRIKWPDYVFESDERLTTYEYQIIQEHCHIGSEMFHDKPAFARVVKALYSHHERYDGSGYPQQLKGEEIPLLAQILGIVECFLAMTTPRAYREAVTLAEAYEEICSMAGNAYDEKVVQAFASAVQIHSPTKVSHVPRWLDHSQPRG</sequence>
<feature type="domain" description="HD-GYP" evidence="2">
    <location>
        <begin position="182"/>
        <end position="380"/>
    </location>
</feature>
<dbReference type="PANTHER" id="PTHR43155">
    <property type="entry name" value="CYCLIC DI-GMP PHOSPHODIESTERASE PA4108-RELATED"/>
    <property type="match status" value="1"/>
</dbReference>
<gene>
    <name evidence="3" type="ORF">EDM52_14385</name>
</gene>
<dbReference type="OrthoDB" id="9759601at2"/>
<keyword evidence="4" id="KW-1185">Reference proteome</keyword>
<evidence type="ECO:0000259" key="2">
    <source>
        <dbReference type="PROSITE" id="PS51832"/>
    </source>
</evidence>
<dbReference type="PROSITE" id="PS51832">
    <property type="entry name" value="HD_GYP"/>
    <property type="match status" value="1"/>
</dbReference>
<evidence type="ECO:0000313" key="3">
    <source>
        <dbReference type="EMBL" id="RNB71949.1"/>
    </source>
</evidence>
<dbReference type="InterPro" id="IPR037522">
    <property type="entry name" value="HD_GYP_dom"/>
</dbReference>
<feature type="transmembrane region" description="Helical" evidence="1">
    <location>
        <begin position="121"/>
        <end position="139"/>
    </location>
</feature>